<name>A0A1H9VV16_9BACI</name>
<evidence type="ECO:0000256" key="1">
    <source>
        <dbReference type="SAM" id="Phobius"/>
    </source>
</evidence>
<gene>
    <name evidence="2" type="ORF">SAMN04487944_12830</name>
</gene>
<dbReference type="AlphaFoldDB" id="A0A1H9VV16"/>
<dbReference type="Proteomes" id="UP000199687">
    <property type="component" value="Unassembled WGS sequence"/>
</dbReference>
<reference evidence="2 3" key="1">
    <citation type="submission" date="2016-10" db="EMBL/GenBank/DDBJ databases">
        <authorList>
            <person name="de Groot N.N."/>
        </authorList>
    </citation>
    <scope>NUCLEOTIDE SEQUENCE [LARGE SCALE GENOMIC DNA]</scope>
    <source>
        <strain evidence="2 3">CGMCC 1.7727</strain>
    </source>
</reference>
<sequence length="64" mass="6998">MFISRALILLGFVFVSFSTVLLVMGFFADNADPILPLFALLNGLIAMGTGDILIELKQKNKPLE</sequence>
<organism evidence="2 3">
    <name type="scientific">Gracilibacillus ureilyticus</name>
    <dbReference type="NCBI Taxonomy" id="531814"/>
    <lineage>
        <taxon>Bacteria</taxon>
        <taxon>Bacillati</taxon>
        <taxon>Bacillota</taxon>
        <taxon>Bacilli</taxon>
        <taxon>Bacillales</taxon>
        <taxon>Bacillaceae</taxon>
        <taxon>Gracilibacillus</taxon>
    </lineage>
</organism>
<feature type="transmembrane region" description="Helical" evidence="1">
    <location>
        <begin position="34"/>
        <end position="54"/>
    </location>
</feature>
<evidence type="ECO:0000313" key="2">
    <source>
        <dbReference type="EMBL" id="SES25640.1"/>
    </source>
</evidence>
<keyword evidence="1" id="KW-0472">Membrane</keyword>
<evidence type="ECO:0000313" key="3">
    <source>
        <dbReference type="Proteomes" id="UP000199687"/>
    </source>
</evidence>
<accession>A0A1H9VV16</accession>
<dbReference type="OrthoDB" id="2940156at2"/>
<keyword evidence="1" id="KW-0812">Transmembrane</keyword>
<dbReference type="RefSeq" id="WP_089744197.1">
    <property type="nucleotide sequence ID" value="NZ_FOGL01000028.1"/>
</dbReference>
<dbReference type="STRING" id="531814.SAMN04487944_12830"/>
<feature type="transmembrane region" description="Helical" evidence="1">
    <location>
        <begin position="7"/>
        <end position="28"/>
    </location>
</feature>
<proteinExistence type="predicted"/>
<dbReference type="EMBL" id="FOGL01000028">
    <property type="protein sequence ID" value="SES25640.1"/>
    <property type="molecule type" value="Genomic_DNA"/>
</dbReference>
<keyword evidence="1" id="KW-1133">Transmembrane helix</keyword>
<keyword evidence="3" id="KW-1185">Reference proteome</keyword>
<protein>
    <submittedName>
        <fullName evidence="2">Uncharacterized protein</fullName>
    </submittedName>
</protein>